<dbReference type="Pfam" id="PF00291">
    <property type="entry name" value="PALP"/>
    <property type="match status" value="1"/>
</dbReference>
<dbReference type="NCBIfam" id="NF005600">
    <property type="entry name" value="PRK07334.1"/>
    <property type="match status" value="1"/>
</dbReference>
<dbReference type="Gene3D" id="3.40.50.1100">
    <property type="match status" value="2"/>
</dbReference>
<dbReference type="SUPFAM" id="SSF53686">
    <property type="entry name" value="Tryptophan synthase beta subunit-like PLP-dependent enzymes"/>
    <property type="match status" value="1"/>
</dbReference>
<proteinExistence type="inferred from homology"/>
<dbReference type="PROSITE" id="PS51671">
    <property type="entry name" value="ACT"/>
    <property type="match status" value="1"/>
</dbReference>
<evidence type="ECO:0000313" key="8">
    <source>
        <dbReference type="Proteomes" id="UP001205843"/>
    </source>
</evidence>
<dbReference type="PANTHER" id="PTHR48078">
    <property type="entry name" value="THREONINE DEHYDRATASE, MITOCHONDRIAL-RELATED"/>
    <property type="match status" value="1"/>
</dbReference>
<dbReference type="GO" id="GO:0009097">
    <property type="term" value="P:isoleucine biosynthetic process"/>
    <property type="evidence" value="ECO:0007669"/>
    <property type="project" value="TreeGrafter"/>
</dbReference>
<dbReference type="InterPro" id="IPR002912">
    <property type="entry name" value="ACT_dom"/>
</dbReference>
<evidence type="ECO:0000256" key="1">
    <source>
        <dbReference type="ARBA" id="ARBA00001933"/>
    </source>
</evidence>
<accession>A0AAE3G5E5</accession>
<dbReference type="CDD" id="cd04886">
    <property type="entry name" value="ACT_ThrD-II-like"/>
    <property type="match status" value="1"/>
</dbReference>
<comment type="caution">
    <text evidence="7">The sequence shown here is derived from an EMBL/GenBank/DDBJ whole genome shotgun (WGS) entry which is preliminary data.</text>
</comment>
<evidence type="ECO:0000256" key="4">
    <source>
        <dbReference type="ARBA" id="ARBA00023239"/>
    </source>
</evidence>
<reference evidence="7" key="1">
    <citation type="submission" date="2022-03" db="EMBL/GenBank/DDBJ databases">
        <title>Genomic Encyclopedia of Type Strains, Phase III (KMG-III): the genomes of soil and plant-associated and newly described type strains.</title>
        <authorList>
            <person name="Whitman W."/>
        </authorList>
    </citation>
    <scope>NUCLEOTIDE SEQUENCE</scope>
    <source>
        <strain evidence="7">ANL 6-2</strain>
    </source>
</reference>
<dbReference type="AlphaFoldDB" id="A0AAE3G5E5"/>
<dbReference type="Pfam" id="PF01842">
    <property type="entry name" value="ACT"/>
    <property type="match status" value="1"/>
</dbReference>
<comment type="cofactor">
    <cofactor evidence="1">
        <name>pyridoxal 5'-phosphate</name>
        <dbReference type="ChEBI" id="CHEBI:597326"/>
    </cofactor>
</comment>
<evidence type="ECO:0000313" key="7">
    <source>
        <dbReference type="EMBL" id="MCP1676225.1"/>
    </source>
</evidence>
<name>A0AAE3G5E5_9GAMM</name>
<comment type="similarity">
    <text evidence="2">Belongs to the serine/threonine dehydratase family.</text>
</comment>
<dbReference type="EC" id="4.3.1.19" evidence="7"/>
<dbReference type="InterPro" id="IPR036052">
    <property type="entry name" value="TrpB-like_PALP_sf"/>
</dbReference>
<dbReference type="NCBIfam" id="TIGR01127">
    <property type="entry name" value="ilvA_1Cterm"/>
    <property type="match status" value="1"/>
</dbReference>
<protein>
    <submittedName>
        <fullName evidence="7">Threonine dehydratase</fullName>
        <ecNumber evidence="7">4.3.1.19</ecNumber>
    </submittedName>
</protein>
<dbReference type="EMBL" id="JALJXV010000008">
    <property type="protein sequence ID" value="MCP1676225.1"/>
    <property type="molecule type" value="Genomic_DNA"/>
</dbReference>
<dbReference type="PANTHER" id="PTHR48078:SF6">
    <property type="entry name" value="L-THREONINE DEHYDRATASE CATABOLIC TDCB"/>
    <property type="match status" value="1"/>
</dbReference>
<organism evidence="7 8">
    <name type="scientific">Natronocella acetinitrilica</name>
    <dbReference type="NCBI Taxonomy" id="414046"/>
    <lineage>
        <taxon>Bacteria</taxon>
        <taxon>Pseudomonadati</taxon>
        <taxon>Pseudomonadota</taxon>
        <taxon>Gammaproteobacteria</taxon>
        <taxon>Chromatiales</taxon>
        <taxon>Ectothiorhodospiraceae</taxon>
        <taxon>Natronocella</taxon>
    </lineage>
</organism>
<evidence type="ECO:0000256" key="3">
    <source>
        <dbReference type="ARBA" id="ARBA00022898"/>
    </source>
</evidence>
<dbReference type="GO" id="GO:0006565">
    <property type="term" value="P:L-serine catabolic process"/>
    <property type="evidence" value="ECO:0007669"/>
    <property type="project" value="TreeGrafter"/>
</dbReference>
<dbReference type="GO" id="GO:0030170">
    <property type="term" value="F:pyridoxal phosphate binding"/>
    <property type="evidence" value="ECO:0007669"/>
    <property type="project" value="UniProtKB-ARBA"/>
</dbReference>
<sequence length="419" mass="44508">MKQTDAAPTVAAIRKAATRISGQVMRTGCELSETLSDITGATIYLKFENHQFTAAFKERGALNRLLLLDEAQRNAGVIAMSAGNHAQAVAYHAERLGISATIVMPRHTPTVKVQNTRRHGAAVVLEGETVAEAGDIAQKLAGERGLTFVHPYDDPAVIAGQGTIGLEFLEDVPALDTLVVPIGGGGLIAGIATAARAVKPDIDIVGVQSERFPAVHQALAGEPIHCGRATIADGIAVKRPGLLTLPIIRRLVDEVLLVSEHSLEQAILYLLEIEKTVVEGAGAAGLAAVLLHPQRFRGRRVGLILCGGNIDLLPLSSVIQRGLIRTSRISRIRVGIPDVPGALAHLTTLLARLNANVIQIAHQRAFTDLSLRAAEVEVTIETLGVEHKRDVLTALEAEGYDTVTADAEPHPEERYPPGA</sequence>
<dbReference type="InterPro" id="IPR005789">
    <property type="entry name" value="Thr_deHydtase_catblc"/>
</dbReference>
<dbReference type="Proteomes" id="UP001205843">
    <property type="component" value="Unassembled WGS sequence"/>
</dbReference>
<dbReference type="InterPro" id="IPR044561">
    <property type="entry name" value="ACT_ThrD-II-like"/>
</dbReference>
<dbReference type="GO" id="GO:0006567">
    <property type="term" value="P:L-threonine catabolic process"/>
    <property type="evidence" value="ECO:0007669"/>
    <property type="project" value="InterPro"/>
</dbReference>
<dbReference type="InterPro" id="IPR050147">
    <property type="entry name" value="Ser/Thr_Dehydratase"/>
</dbReference>
<dbReference type="RefSeq" id="WP_253481446.1">
    <property type="nucleotide sequence ID" value="NZ_JALJXV010000008.1"/>
</dbReference>
<feature type="domain" description="ACT" evidence="6">
    <location>
        <begin position="331"/>
        <end position="414"/>
    </location>
</feature>
<evidence type="ECO:0000256" key="5">
    <source>
        <dbReference type="ARBA" id="ARBA00049406"/>
    </source>
</evidence>
<evidence type="ECO:0000256" key="2">
    <source>
        <dbReference type="ARBA" id="ARBA00010869"/>
    </source>
</evidence>
<dbReference type="FunFam" id="3.40.50.1100:FF:000007">
    <property type="entry name" value="L-threonine dehydratase catabolic TdcB"/>
    <property type="match status" value="1"/>
</dbReference>
<keyword evidence="3" id="KW-0663">Pyridoxal phosphate</keyword>
<comment type="catalytic activity">
    <reaction evidence="5">
        <text>L-serine = pyruvate + NH4(+)</text>
        <dbReference type="Rhea" id="RHEA:19169"/>
        <dbReference type="ChEBI" id="CHEBI:15361"/>
        <dbReference type="ChEBI" id="CHEBI:28938"/>
        <dbReference type="ChEBI" id="CHEBI:33384"/>
        <dbReference type="EC" id="4.3.1.17"/>
    </reaction>
</comment>
<dbReference type="GO" id="GO:0003941">
    <property type="term" value="F:L-serine ammonia-lyase activity"/>
    <property type="evidence" value="ECO:0007669"/>
    <property type="project" value="UniProtKB-EC"/>
</dbReference>
<dbReference type="GO" id="GO:0004794">
    <property type="term" value="F:threonine deaminase activity"/>
    <property type="evidence" value="ECO:0007669"/>
    <property type="project" value="UniProtKB-EC"/>
</dbReference>
<gene>
    <name evidence="7" type="ORF">J2T57_003384</name>
</gene>
<dbReference type="FunFam" id="3.40.50.1100:FF:000005">
    <property type="entry name" value="Threonine dehydratase catabolic"/>
    <property type="match status" value="1"/>
</dbReference>
<keyword evidence="4 7" id="KW-0456">Lyase</keyword>
<dbReference type="InterPro" id="IPR001926">
    <property type="entry name" value="TrpB-like_PALP"/>
</dbReference>
<dbReference type="CDD" id="cd01562">
    <property type="entry name" value="Thr-dehyd"/>
    <property type="match status" value="1"/>
</dbReference>
<keyword evidence="8" id="KW-1185">Reference proteome</keyword>
<evidence type="ECO:0000259" key="6">
    <source>
        <dbReference type="PROSITE" id="PS51671"/>
    </source>
</evidence>